<dbReference type="Proteomes" id="UP000680865">
    <property type="component" value="Unassembled WGS sequence"/>
</dbReference>
<evidence type="ECO:0000313" key="4">
    <source>
        <dbReference type="EMBL" id="GIM71411.1"/>
    </source>
</evidence>
<dbReference type="PANTHER" id="PTHR46193:SF10">
    <property type="entry name" value="6-PHOSPHOGLUCONATE PHOSPHATASE"/>
    <property type="match status" value="1"/>
</dbReference>
<dbReference type="EMBL" id="BOQP01000011">
    <property type="protein sequence ID" value="GIM71411.1"/>
    <property type="molecule type" value="Genomic_DNA"/>
</dbReference>
<dbReference type="Pfam" id="PF13419">
    <property type="entry name" value="HAD_2"/>
    <property type="match status" value="1"/>
</dbReference>
<evidence type="ECO:0000256" key="3">
    <source>
        <dbReference type="ARBA" id="ARBA00022842"/>
    </source>
</evidence>
<dbReference type="InterPro" id="IPR051600">
    <property type="entry name" value="Beta-PGM-like"/>
</dbReference>
<dbReference type="InterPro" id="IPR023214">
    <property type="entry name" value="HAD_sf"/>
</dbReference>
<dbReference type="NCBIfam" id="TIGR01509">
    <property type="entry name" value="HAD-SF-IA-v3"/>
    <property type="match status" value="1"/>
</dbReference>
<dbReference type="SUPFAM" id="SSF56784">
    <property type="entry name" value="HAD-like"/>
    <property type="match status" value="1"/>
</dbReference>
<dbReference type="AlphaFoldDB" id="A0A919VPJ2"/>
<dbReference type="InterPro" id="IPR041492">
    <property type="entry name" value="HAD_2"/>
</dbReference>
<evidence type="ECO:0000313" key="5">
    <source>
        <dbReference type="Proteomes" id="UP000680865"/>
    </source>
</evidence>
<dbReference type="InterPro" id="IPR036412">
    <property type="entry name" value="HAD-like_sf"/>
</dbReference>
<dbReference type="PANTHER" id="PTHR46193">
    <property type="entry name" value="6-PHOSPHOGLUCONATE PHOSPHATASE"/>
    <property type="match status" value="1"/>
</dbReference>
<dbReference type="InterPro" id="IPR006439">
    <property type="entry name" value="HAD-SF_hydro_IA"/>
</dbReference>
<protein>
    <submittedName>
        <fullName evidence="4">Uncharacterized protein</fullName>
    </submittedName>
</protein>
<comment type="caution">
    <text evidence="4">The sequence shown here is derived from an EMBL/GenBank/DDBJ whole genome shotgun (WGS) entry which is preliminary data.</text>
</comment>
<dbReference type="GO" id="GO:0046872">
    <property type="term" value="F:metal ion binding"/>
    <property type="evidence" value="ECO:0007669"/>
    <property type="project" value="UniProtKB-KW"/>
</dbReference>
<gene>
    <name evidence="4" type="ORF">Aco04nite_25060</name>
</gene>
<reference evidence="4" key="1">
    <citation type="submission" date="2021-03" db="EMBL/GenBank/DDBJ databases">
        <title>Whole genome shotgun sequence of Actinoplanes consettensis NBRC 14913.</title>
        <authorList>
            <person name="Komaki H."/>
            <person name="Tamura T."/>
        </authorList>
    </citation>
    <scope>NUCLEOTIDE SEQUENCE</scope>
    <source>
        <strain evidence="4">NBRC 14913</strain>
    </source>
</reference>
<organism evidence="4 5">
    <name type="scientific">Winogradskya consettensis</name>
    <dbReference type="NCBI Taxonomy" id="113560"/>
    <lineage>
        <taxon>Bacteria</taxon>
        <taxon>Bacillati</taxon>
        <taxon>Actinomycetota</taxon>
        <taxon>Actinomycetes</taxon>
        <taxon>Micromonosporales</taxon>
        <taxon>Micromonosporaceae</taxon>
        <taxon>Winogradskya</taxon>
    </lineage>
</organism>
<keyword evidence="2" id="KW-0479">Metal-binding</keyword>
<dbReference type="GO" id="GO:0003824">
    <property type="term" value="F:catalytic activity"/>
    <property type="evidence" value="ECO:0007669"/>
    <property type="project" value="UniProtKB-ARBA"/>
</dbReference>
<keyword evidence="3" id="KW-0460">Magnesium</keyword>
<accession>A0A919VPJ2</accession>
<evidence type="ECO:0000256" key="1">
    <source>
        <dbReference type="ARBA" id="ARBA00006171"/>
    </source>
</evidence>
<sequence>MPIAVASNNPRAFVTTALVSAGLDNFFTHMYAAEDVTNPKPAPDLHLTACAALNADPTRSIAFEDSPTGVAAARAAAMHVVGVPSLPGVTLAADTIFPSLTHPTLTHWATTVA</sequence>
<dbReference type="Gene3D" id="3.40.50.1000">
    <property type="entry name" value="HAD superfamily/HAD-like"/>
    <property type="match status" value="1"/>
</dbReference>
<evidence type="ECO:0000256" key="2">
    <source>
        <dbReference type="ARBA" id="ARBA00022723"/>
    </source>
</evidence>
<name>A0A919VPJ2_9ACTN</name>
<proteinExistence type="inferred from homology"/>
<comment type="similarity">
    <text evidence="1">Belongs to the HAD-like hydrolase superfamily. CbbY/CbbZ/Gph/YieH family.</text>
</comment>
<keyword evidence="5" id="KW-1185">Reference proteome</keyword>